<dbReference type="EMBL" id="FOMZ01000016">
    <property type="protein sequence ID" value="SFE53723.1"/>
    <property type="molecule type" value="Genomic_DNA"/>
</dbReference>
<name>A0A1I2BEJ5_9ACTN</name>
<evidence type="ECO:0000259" key="5">
    <source>
        <dbReference type="PROSITE" id="PS51935"/>
    </source>
</evidence>
<keyword evidence="7" id="KW-1185">Reference proteome</keyword>
<organism evidence="6 7">
    <name type="scientific">Actinopolyspora alba</name>
    <dbReference type="NCBI Taxonomy" id="673379"/>
    <lineage>
        <taxon>Bacteria</taxon>
        <taxon>Bacillati</taxon>
        <taxon>Actinomycetota</taxon>
        <taxon>Actinomycetes</taxon>
        <taxon>Actinopolysporales</taxon>
        <taxon>Actinopolysporaceae</taxon>
        <taxon>Actinopolyspora</taxon>
        <taxon>Actinopolyspora alba group</taxon>
    </lineage>
</organism>
<evidence type="ECO:0000256" key="4">
    <source>
        <dbReference type="ARBA" id="ARBA00022807"/>
    </source>
</evidence>
<dbReference type="SUPFAM" id="SSF54001">
    <property type="entry name" value="Cysteine proteinases"/>
    <property type="match status" value="1"/>
</dbReference>
<evidence type="ECO:0000256" key="1">
    <source>
        <dbReference type="ARBA" id="ARBA00007074"/>
    </source>
</evidence>
<gene>
    <name evidence="6" type="ORF">SAMN04487819_11619</name>
</gene>
<accession>A0A1I2BEJ5</accession>
<dbReference type="RefSeq" id="WP_092929144.1">
    <property type="nucleotide sequence ID" value="NZ_FOMZ01000016.1"/>
</dbReference>
<dbReference type="PROSITE" id="PS51935">
    <property type="entry name" value="NLPC_P60"/>
    <property type="match status" value="1"/>
</dbReference>
<comment type="similarity">
    <text evidence="1">Belongs to the peptidase C40 family.</text>
</comment>
<dbReference type="InterPro" id="IPR051794">
    <property type="entry name" value="PG_Endopeptidase_C40"/>
</dbReference>
<dbReference type="GO" id="GO:0008234">
    <property type="term" value="F:cysteine-type peptidase activity"/>
    <property type="evidence" value="ECO:0007669"/>
    <property type="project" value="UniProtKB-KW"/>
</dbReference>
<dbReference type="PANTHER" id="PTHR47359:SF3">
    <property type="entry name" value="NLP_P60 DOMAIN-CONTAINING PROTEIN-RELATED"/>
    <property type="match status" value="1"/>
</dbReference>
<proteinExistence type="inferred from homology"/>
<dbReference type="AlphaFoldDB" id="A0A1I2BEJ5"/>
<evidence type="ECO:0000313" key="6">
    <source>
        <dbReference type="EMBL" id="SFE53723.1"/>
    </source>
</evidence>
<keyword evidence="4" id="KW-0788">Thiol protease</keyword>
<dbReference type="PANTHER" id="PTHR47359">
    <property type="entry name" value="PEPTIDOGLYCAN DL-ENDOPEPTIDASE CWLO"/>
    <property type="match status" value="1"/>
</dbReference>
<evidence type="ECO:0000313" key="7">
    <source>
        <dbReference type="Proteomes" id="UP000198716"/>
    </source>
</evidence>
<dbReference type="InterPro" id="IPR000064">
    <property type="entry name" value="NLP_P60_dom"/>
</dbReference>
<sequence length="329" mass="35365">MRKIAVVLVLLTGFGGLIGVGAVTGLLAGMGGGSGSSTWSGCSTALATSGNSAQRGQRMAARLEREQREIAARIIQIGKQRELPPRAWQIAIQAGKTESNLRNLNYGHADSLGVFQMRPSMNWGTPRQVTDLGYAINKFYDVLLDVEGWKRMRPGAAAQAVERSAFPDRYHEAEAMAAHLVSEQGDVVAALSGCDEMPNTGSLVREAIDYAKRQLGDPYEWAAEGPDTFDCSGLMQQAYAAAGVQIPRVSQDQYDSGGAKVELSQARAGDLVFWGTGRQSTEVHHVALYLGDSKVLHAPQPGEEVQIAKLWDGGELLPTAVRPTLSRSR</sequence>
<dbReference type="GO" id="GO:0006508">
    <property type="term" value="P:proteolysis"/>
    <property type="evidence" value="ECO:0007669"/>
    <property type="project" value="UniProtKB-KW"/>
</dbReference>
<evidence type="ECO:0000256" key="3">
    <source>
        <dbReference type="ARBA" id="ARBA00022801"/>
    </source>
</evidence>
<dbReference type="Pfam" id="PF00877">
    <property type="entry name" value="NLPC_P60"/>
    <property type="match status" value="1"/>
</dbReference>
<reference evidence="7" key="1">
    <citation type="submission" date="2016-10" db="EMBL/GenBank/DDBJ databases">
        <authorList>
            <person name="Varghese N."/>
            <person name="Submissions S."/>
        </authorList>
    </citation>
    <scope>NUCLEOTIDE SEQUENCE [LARGE SCALE GENOMIC DNA]</scope>
    <source>
        <strain evidence="7">DSM 45004</strain>
    </source>
</reference>
<dbReference type="InterPro" id="IPR038765">
    <property type="entry name" value="Papain-like_cys_pep_sf"/>
</dbReference>
<keyword evidence="3" id="KW-0378">Hydrolase</keyword>
<evidence type="ECO:0000256" key="2">
    <source>
        <dbReference type="ARBA" id="ARBA00022670"/>
    </source>
</evidence>
<protein>
    <submittedName>
        <fullName evidence="6">NlpC/P60 family protein</fullName>
    </submittedName>
</protein>
<dbReference type="Gene3D" id="3.90.1720.10">
    <property type="entry name" value="endopeptidase domain like (from Nostoc punctiforme)"/>
    <property type="match status" value="1"/>
</dbReference>
<dbReference type="Proteomes" id="UP000198716">
    <property type="component" value="Unassembled WGS sequence"/>
</dbReference>
<feature type="domain" description="NlpC/P60" evidence="5">
    <location>
        <begin position="201"/>
        <end position="329"/>
    </location>
</feature>
<keyword evidence="2" id="KW-0645">Protease</keyword>